<dbReference type="NCBIfam" id="TIGR01460">
    <property type="entry name" value="HAD-SF-IIA"/>
    <property type="match status" value="1"/>
</dbReference>
<dbReference type="PANTHER" id="PTHR19288">
    <property type="entry name" value="4-NITROPHENYLPHOSPHATASE-RELATED"/>
    <property type="match status" value="1"/>
</dbReference>
<evidence type="ECO:0000259" key="1">
    <source>
        <dbReference type="Pfam" id="PF18407"/>
    </source>
</evidence>
<dbReference type="Proteomes" id="UP001164965">
    <property type="component" value="Chromosome"/>
</dbReference>
<dbReference type="Pfam" id="PF18407">
    <property type="entry name" value="GNAT_like"/>
    <property type="match status" value="1"/>
</dbReference>
<dbReference type="GO" id="GO:0016787">
    <property type="term" value="F:hydrolase activity"/>
    <property type="evidence" value="ECO:0007669"/>
    <property type="project" value="UniProtKB-KW"/>
</dbReference>
<dbReference type="PANTHER" id="PTHR19288:SF95">
    <property type="entry name" value="D-GLYCEROL 3-PHOSPHATE PHOSPHATASE"/>
    <property type="match status" value="1"/>
</dbReference>
<keyword evidence="2" id="KW-0378">Hydrolase</keyword>
<proteinExistence type="predicted"/>
<dbReference type="InterPro" id="IPR041065">
    <property type="entry name" value="GNAT-like"/>
</dbReference>
<organism evidence="2 3">
    <name type="scientific">Rhodococcus antarcticus</name>
    <dbReference type="NCBI Taxonomy" id="2987751"/>
    <lineage>
        <taxon>Bacteria</taxon>
        <taxon>Bacillati</taxon>
        <taxon>Actinomycetota</taxon>
        <taxon>Actinomycetes</taxon>
        <taxon>Mycobacteriales</taxon>
        <taxon>Nocardiaceae</taxon>
        <taxon>Rhodococcus</taxon>
    </lineage>
</organism>
<protein>
    <submittedName>
        <fullName evidence="2">HAD-IIA family hydrolase</fullName>
    </submittedName>
</protein>
<name>A0ABY6P481_9NOCA</name>
<keyword evidence="3" id="KW-1185">Reference proteome</keyword>
<dbReference type="SUPFAM" id="SSF56784">
    <property type="entry name" value="HAD-like"/>
    <property type="match status" value="1"/>
</dbReference>
<dbReference type="InterPro" id="IPR023214">
    <property type="entry name" value="HAD_sf"/>
</dbReference>
<dbReference type="Gene3D" id="3.40.50.1000">
    <property type="entry name" value="HAD superfamily/HAD-like"/>
    <property type="match status" value="2"/>
</dbReference>
<evidence type="ECO:0000313" key="2">
    <source>
        <dbReference type="EMBL" id="UZJ26482.1"/>
    </source>
</evidence>
<dbReference type="Pfam" id="PF13344">
    <property type="entry name" value="Hydrolase_6"/>
    <property type="match status" value="1"/>
</dbReference>
<evidence type="ECO:0000313" key="3">
    <source>
        <dbReference type="Proteomes" id="UP001164965"/>
    </source>
</evidence>
<reference evidence="2" key="1">
    <citation type="submission" date="2022-10" db="EMBL/GenBank/DDBJ databases">
        <title>Rhodococcus sp.75.</title>
        <authorList>
            <person name="Sun M."/>
        </authorList>
    </citation>
    <scope>NUCLEOTIDE SEQUENCE</scope>
    <source>
        <strain evidence="2">75</strain>
    </source>
</reference>
<dbReference type="InterPro" id="IPR006357">
    <property type="entry name" value="HAD-SF_hydro_IIA"/>
</dbReference>
<dbReference type="PROSITE" id="PS01228">
    <property type="entry name" value="COF_1"/>
    <property type="match status" value="1"/>
</dbReference>
<dbReference type="EMBL" id="CP110615">
    <property type="protein sequence ID" value="UZJ26482.1"/>
    <property type="molecule type" value="Genomic_DNA"/>
</dbReference>
<sequence length="332" mass="33690">MSGTLREEHDALLLDLDGTVYAGQDVVPGALAALTGSAQRLLYVTNNASRTPSAVAAHLTELGLPTTAADVVTSAQSAARLLGERLEPRAAVLVVGAPALVEEISAVGLVPVRGSEPTPAAVVQGHSPDTGWTALAEATVAIRAGAVWVATNTDLTLPSARGLLPGNGSLVAAVRCATGQEPLVAGKPARPLMEDALDRSGATAPLVVGDRLDTDIAGARAVGARSLLVLTGVSTPMELLRAPEEQRPDLVAADLGGLDRAAQELAIDHVDGWSVHVDGSTLVLACDDGAADPVAGLRAACRPAWDDPGWTVLRAEGAGAESALRSWGIDPG</sequence>
<dbReference type="RefSeq" id="WP_265384586.1">
    <property type="nucleotide sequence ID" value="NZ_CP110615.1"/>
</dbReference>
<gene>
    <name evidence="2" type="ORF">RHODO2019_08855</name>
</gene>
<feature type="domain" description="GCN5-related N-acetyltransferase-like" evidence="1">
    <location>
        <begin position="271"/>
        <end position="328"/>
    </location>
</feature>
<accession>A0ABY6P481</accession>
<dbReference type="Pfam" id="PF13242">
    <property type="entry name" value="Hydrolase_like"/>
    <property type="match status" value="1"/>
</dbReference>
<dbReference type="InterPro" id="IPR036412">
    <property type="entry name" value="HAD-like_sf"/>
</dbReference>